<dbReference type="Gene3D" id="1.20.1250.20">
    <property type="entry name" value="MFS general substrate transporter like domains"/>
    <property type="match status" value="1"/>
</dbReference>
<dbReference type="OrthoDB" id="413079at2759"/>
<keyword evidence="4 5" id="KW-0472">Membrane</keyword>
<evidence type="ECO:0008006" key="8">
    <source>
        <dbReference type="Google" id="ProtNLM"/>
    </source>
</evidence>
<organism evidence="6 7">
    <name type="scientific">Babjeviella inositovora NRRL Y-12698</name>
    <dbReference type="NCBI Taxonomy" id="984486"/>
    <lineage>
        <taxon>Eukaryota</taxon>
        <taxon>Fungi</taxon>
        <taxon>Dikarya</taxon>
        <taxon>Ascomycota</taxon>
        <taxon>Saccharomycotina</taxon>
        <taxon>Pichiomycetes</taxon>
        <taxon>Serinales incertae sedis</taxon>
        <taxon>Babjeviella</taxon>
    </lineage>
</organism>
<comment type="subcellular location">
    <subcellularLocation>
        <location evidence="1">Membrane</location>
        <topology evidence="1">Multi-pass membrane protein</topology>
    </subcellularLocation>
</comment>
<name>A0A1E3QMH9_9ASCO</name>
<reference evidence="7" key="1">
    <citation type="submission" date="2016-05" db="EMBL/GenBank/DDBJ databases">
        <title>Comparative genomics of biotechnologically important yeasts.</title>
        <authorList>
            <consortium name="DOE Joint Genome Institute"/>
            <person name="Riley R."/>
            <person name="Haridas S."/>
            <person name="Wolfe K.H."/>
            <person name="Lopes M.R."/>
            <person name="Hittinger C.T."/>
            <person name="Goker M."/>
            <person name="Salamov A."/>
            <person name="Wisecaver J."/>
            <person name="Long T.M."/>
            <person name="Aerts A.L."/>
            <person name="Barry K."/>
            <person name="Choi C."/>
            <person name="Clum A."/>
            <person name="Coughlan A.Y."/>
            <person name="Deshpande S."/>
            <person name="Douglass A.P."/>
            <person name="Hanson S.J."/>
            <person name="Klenk H.-P."/>
            <person name="Labutti K."/>
            <person name="Lapidus A."/>
            <person name="Lindquist E."/>
            <person name="Lipzen A."/>
            <person name="Meier-Kolthoff J.P."/>
            <person name="Ohm R.A."/>
            <person name="Otillar R.P."/>
            <person name="Pangilinan J."/>
            <person name="Peng Y."/>
            <person name="Rokas A."/>
            <person name="Rosa C.A."/>
            <person name="Scheuner C."/>
            <person name="Sibirny A.A."/>
            <person name="Slot J.C."/>
            <person name="Stielow J.B."/>
            <person name="Sun H."/>
            <person name="Kurtzman C.P."/>
            <person name="Blackwell M."/>
            <person name="Grigoriev I.V."/>
            <person name="Jeffries T.W."/>
        </authorList>
    </citation>
    <scope>NUCLEOTIDE SEQUENCE [LARGE SCALE GENOMIC DNA]</scope>
    <source>
        <strain evidence="7">NRRL Y-12698</strain>
    </source>
</reference>
<dbReference type="PANTHER" id="PTHR23514:SF6">
    <property type="entry name" value="MAJOR FACILITATOR SUPERFAMILY (MFS) PROFILE DOMAIN-CONTAINING PROTEIN"/>
    <property type="match status" value="1"/>
</dbReference>
<feature type="transmembrane region" description="Helical" evidence="5">
    <location>
        <begin position="411"/>
        <end position="432"/>
    </location>
</feature>
<dbReference type="PANTHER" id="PTHR23514">
    <property type="entry name" value="BYPASS OF STOP CODON PROTEIN 6"/>
    <property type="match status" value="1"/>
</dbReference>
<dbReference type="GeneID" id="30148718"/>
<feature type="transmembrane region" description="Helical" evidence="5">
    <location>
        <begin position="164"/>
        <end position="184"/>
    </location>
</feature>
<feature type="transmembrane region" description="Helical" evidence="5">
    <location>
        <begin position="296"/>
        <end position="312"/>
    </location>
</feature>
<evidence type="ECO:0000256" key="4">
    <source>
        <dbReference type="ARBA" id="ARBA00023136"/>
    </source>
</evidence>
<feature type="transmembrane region" description="Helical" evidence="5">
    <location>
        <begin position="103"/>
        <end position="124"/>
    </location>
</feature>
<feature type="transmembrane region" description="Helical" evidence="5">
    <location>
        <begin position="131"/>
        <end position="152"/>
    </location>
</feature>
<evidence type="ECO:0000313" key="7">
    <source>
        <dbReference type="Proteomes" id="UP000094336"/>
    </source>
</evidence>
<feature type="transmembrane region" description="Helical" evidence="5">
    <location>
        <begin position="44"/>
        <end position="66"/>
    </location>
</feature>
<feature type="transmembrane region" description="Helical" evidence="5">
    <location>
        <begin position="324"/>
        <end position="343"/>
    </location>
</feature>
<dbReference type="GO" id="GO:0022857">
    <property type="term" value="F:transmembrane transporter activity"/>
    <property type="evidence" value="ECO:0007669"/>
    <property type="project" value="InterPro"/>
</dbReference>
<evidence type="ECO:0000256" key="3">
    <source>
        <dbReference type="ARBA" id="ARBA00022989"/>
    </source>
</evidence>
<feature type="transmembrane region" description="Helical" evidence="5">
    <location>
        <begin position="78"/>
        <end position="97"/>
    </location>
</feature>
<evidence type="ECO:0000256" key="5">
    <source>
        <dbReference type="SAM" id="Phobius"/>
    </source>
</evidence>
<dbReference type="SUPFAM" id="SSF103473">
    <property type="entry name" value="MFS general substrate transporter"/>
    <property type="match status" value="1"/>
</dbReference>
<dbReference type="Proteomes" id="UP000094336">
    <property type="component" value="Unassembled WGS sequence"/>
</dbReference>
<proteinExistence type="predicted"/>
<evidence type="ECO:0000313" key="6">
    <source>
        <dbReference type="EMBL" id="ODQ78919.1"/>
    </source>
</evidence>
<dbReference type="STRING" id="984486.A0A1E3QMH9"/>
<gene>
    <name evidence="6" type="ORF">BABINDRAFT_172172</name>
</gene>
<dbReference type="Pfam" id="PF07690">
    <property type="entry name" value="MFS_1"/>
    <property type="match status" value="1"/>
</dbReference>
<dbReference type="GO" id="GO:0016020">
    <property type="term" value="C:membrane"/>
    <property type="evidence" value="ECO:0007669"/>
    <property type="project" value="UniProtKB-SubCell"/>
</dbReference>
<protein>
    <recommendedName>
        <fullName evidence="8">Major facilitator superfamily (MFS) profile domain-containing protein</fullName>
    </recommendedName>
</protein>
<keyword evidence="3 5" id="KW-1133">Transmembrane helix</keyword>
<dbReference type="EMBL" id="KV454434">
    <property type="protein sequence ID" value="ODQ78919.1"/>
    <property type="molecule type" value="Genomic_DNA"/>
</dbReference>
<dbReference type="InterPro" id="IPR036259">
    <property type="entry name" value="MFS_trans_sf"/>
</dbReference>
<dbReference type="AlphaFoldDB" id="A0A1E3QMH9"/>
<dbReference type="FunFam" id="1.20.1250.20:FF:000286">
    <property type="entry name" value="MFS efflux transporter"/>
    <property type="match status" value="1"/>
</dbReference>
<dbReference type="InterPro" id="IPR051788">
    <property type="entry name" value="MFS_Transporter"/>
</dbReference>
<keyword evidence="2 5" id="KW-0812">Transmembrane</keyword>
<feature type="transmembrane region" description="Helical" evidence="5">
    <location>
        <begin position="381"/>
        <end position="405"/>
    </location>
</feature>
<dbReference type="RefSeq" id="XP_018984247.1">
    <property type="nucleotide sequence ID" value="XM_019130865.1"/>
</dbReference>
<evidence type="ECO:0000256" key="1">
    <source>
        <dbReference type="ARBA" id="ARBA00004141"/>
    </source>
</evidence>
<keyword evidence="7" id="KW-1185">Reference proteome</keyword>
<dbReference type="InterPro" id="IPR011701">
    <property type="entry name" value="MFS"/>
</dbReference>
<sequence>MTLSNPPKNRHRVIAACIWGFCGGLSDGAPGALLPTIEAYYDISYAIVSMIWMASAVGFVIVAAFASQLDKYLGKTKLLLFGVLCQVVMYAMVSPGGPFELTVMGFFFVGTGLAVCLAQVNIFLSRMDNAATYLSYLHGGYGAGATVAPLISKSMVNAGIKWSYYYLILLGLAIFNLANFWLAFLGADEDLKPWDHHDGEKTEEIALTSGGPSRQLSVAAGVDRSTNELRMSRLSAENLEPVVKKESLMALAIKDIPTWLIALFVLFYQGGEVAMGGWVTTFLLELRSGNPETIEYVASGFWAGLTVGRLTLTHPFAKYLGGRRSVIIFLVGSIGFALLTWLVPNVIAASLFVSLCGVAIGPVYPLMITVATRHLPRKIQIVSLTIATAFGSSGGAIFPFLVGLISQFVGTYVVLPMFIGLFTACLGCWLLLPNIDRNVKSAWWHYIW</sequence>
<accession>A0A1E3QMH9</accession>
<feature type="transmembrane region" description="Helical" evidence="5">
    <location>
        <begin position="349"/>
        <end position="369"/>
    </location>
</feature>
<feature type="transmembrane region" description="Helical" evidence="5">
    <location>
        <begin position="259"/>
        <end position="284"/>
    </location>
</feature>
<evidence type="ECO:0000256" key="2">
    <source>
        <dbReference type="ARBA" id="ARBA00022692"/>
    </source>
</evidence>